<reference evidence="2 3" key="1">
    <citation type="journal article" date="2012" name="Genome Biol.">
        <title>Genome and low-iron response of an oceanic diatom adapted to chronic iron limitation.</title>
        <authorList>
            <person name="Lommer M."/>
            <person name="Specht M."/>
            <person name="Roy A.S."/>
            <person name="Kraemer L."/>
            <person name="Andreson R."/>
            <person name="Gutowska M.A."/>
            <person name="Wolf J."/>
            <person name="Bergner S.V."/>
            <person name="Schilhabel M.B."/>
            <person name="Klostermeier U.C."/>
            <person name="Beiko R.G."/>
            <person name="Rosenstiel P."/>
            <person name="Hippler M."/>
            <person name="Laroche J."/>
        </authorList>
    </citation>
    <scope>NUCLEOTIDE SEQUENCE [LARGE SCALE GENOMIC DNA]</scope>
    <source>
        <strain evidence="2 3">CCMP1005</strain>
    </source>
</reference>
<evidence type="ECO:0000313" key="3">
    <source>
        <dbReference type="Proteomes" id="UP000266841"/>
    </source>
</evidence>
<gene>
    <name evidence="2" type="ORF">THAOC_28686</name>
</gene>
<proteinExistence type="predicted"/>
<sequence>MEMVWTRCVACYADFRHEAPDETPQGYCTVACPTCGAALLRCCFCRANWPKRRRLRMLDHIETYHRTEIAAANDVELGVGGDLHEANDSDNSATVDDDAGGSFDFDPDQETGSAQGDGPRDPAQELTGYDLSGMPSLCGFNPNIVKQRPGLEILLQDNAASLEEQMDAEDEAYEELARTLDTDADLDRHSGLSEAAQGSEAVACTVTENDGMPFSHFKRCLKGDFAPIYFWQEHNNPNGGIRGMVHRSQHRTSSTSLASERAARYLFSTLDNLVRLPRADQDRFIQHMRLRDEISQEPPQIDGIDMPHTREQVDRMCLRSVFSMFMNFPTEDVFEIEGHACISLVDKVKTVLAQGTELSFMQDDDGSINLDGFNGSPRAAALLAQLRQGLEVGEADSTSFGHLTLWSDSFLRNFSRQRENSFWIFVVRISPPEGMSTSSNHTFCLAWGSSKHCHDKVIAHYLEEVKSLMKGNEMYYGAREESPARMVNTCFGLAAYLADTPERNSILHRMNLGNYGLRSGVAGRVDHKRLPSCETCFKLIMEGRTVPNQTRSCCGDWDQFSNSLANMHDKTEGTNYPNKVSTDNPHSFPRGRAPVNETHLVSIKQDFRQMENGVKAALYEYSNKSWSTQAILKYYLSSLGIDTKVQTWVANAAMAMRRSGGVQVSEHLYIPKIWQLGFSIELWLETAMHQLGHGVIASLIELVESIFTEHKLWSEFCRFATKLFGDVMAFRLEWCHLKSLPKSCWLAEDEFGYGRLMLFVYGQYFIQKNINVDTILGATLFQLRQLLSSCNVMVSLLMSKEPLPEDVGEKLARINKLDAHIKVFLSCCHRFCQSYFDPSITEFWMGKSNFISLLNLPEQIAKFGPLGLYWDGSFERFIQGPKSILKSARKSPASLMAKMRIMQAFSFMDKVRTDLGLDTRADSNKRYLGVYVFPSRQDVIDRMSRGRCLSGFILDHFLGTVFIPYSVGRSDFGVVRLNFDRTNVRSNGCGLNYAKFWDSGPKEAKYSKSELDRGSNILNRYCLLLPHSERGGNFDSTYSIICDDYFTLRRDGSVGENELCKELFHASRMQLPA</sequence>
<dbReference type="Proteomes" id="UP000266841">
    <property type="component" value="Unassembled WGS sequence"/>
</dbReference>
<evidence type="ECO:0000256" key="1">
    <source>
        <dbReference type="SAM" id="MobiDB-lite"/>
    </source>
</evidence>
<evidence type="ECO:0000313" key="2">
    <source>
        <dbReference type="EMBL" id="EJK52081.1"/>
    </source>
</evidence>
<keyword evidence="3" id="KW-1185">Reference proteome</keyword>
<accession>K0RT53</accession>
<dbReference type="AlphaFoldDB" id="K0RT53"/>
<comment type="caution">
    <text evidence="2">The sequence shown here is derived from an EMBL/GenBank/DDBJ whole genome shotgun (WGS) entry which is preliminary data.</text>
</comment>
<feature type="compositionally biased region" description="Polar residues" evidence="1">
    <location>
        <begin position="573"/>
        <end position="585"/>
    </location>
</feature>
<feature type="compositionally biased region" description="Acidic residues" evidence="1">
    <location>
        <begin position="95"/>
        <end position="109"/>
    </location>
</feature>
<dbReference type="EMBL" id="AGNL01040471">
    <property type="protein sequence ID" value="EJK52081.1"/>
    <property type="molecule type" value="Genomic_DNA"/>
</dbReference>
<protein>
    <submittedName>
        <fullName evidence="2">Uncharacterized protein</fullName>
    </submittedName>
</protein>
<feature type="region of interest" description="Disordered" evidence="1">
    <location>
        <begin position="80"/>
        <end position="128"/>
    </location>
</feature>
<organism evidence="2 3">
    <name type="scientific">Thalassiosira oceanica</name>
    <name type="common">Marine diatom</name>
    <dbReference type="NCBI Taxonomy" id="159749"/>
    <lineage>
        <taxon>Eukaryota</taxon>
        <taxon>Sar</taxon>
        <taxon>Stramenopiles</taxon>
        <taxon>Ochrophyta</taxon>
        <taxon>Bacillariophyta</taxon>
        <taxon>Coscinodiscophyceae</taxon>
        <taxon>Thalassiosirophycidae</taxon>
        <taxon>Thalassiosirales</taxon>
        <taxon>Thalassiosiraceae</taxon>
        <taxon>Thalassiosira</taxon>
    </lineage>
</organism>
<name>K0RT53_THAOC</name>
<feature type="region of interest" description="Disordered" evidence="1">
    <location>
        <begin position="571"/>
        <end position="593"/>
    </location>
</feature>